<proteinExistence type="predicted"/>
<feature type="transmembrane region" description="Helical" evidence="1">
    <location>
        <begin position="63"/>
        <end position="80"/>
    </location>
</feature>
<dbReference type="Proteomes" id="UP000620075">
    <property type="component" value="Unassembled WGS sequence"/>
</dbReference>
<evidence type="ECO:0000256" key="1">
    <source>
        <dbReference type="SAM" id="Phobius"/>
    </source>
</evidence>
<name>A0A934NB30_9BACT</name>
<protein>
    <submittedName>
        <fullName evidence="2">Uncharacterized protein</fullName>
    </submittedName>
</protein>
<comment type="caution">
    <text evidence="2">The sequence shown here is derived from an EMBL/GenBank/DDBJ whole genome shotgun (WGS) entry which is preliminary data.</text>
</comment>
<accession>A0A934NB30</accession>
<evidence type="ECO:0000313" key="2">
    <source>
        <dbReference type="EMBL" id="MBJ7602046.1"/>
    </source>
</evidence>
<sequence>MFSVLTITTLAIGYFVLAWRFANELRWRFWVLPAVITGLLTIVFIAAFGAMLGHRPAGLFERLSSGVGSVLILLVLARLLTQSLGAAENAAAFGPRR</sequence>
<dbReference type="EMBL" id="JAEKNQ010000013">
    <property type="protein sequence ID" value="MBJ7602046.1"/>
    <property type="molecule type" value="Genomic_DNA"/>
</dbReference>
<reference evidence="2 3" key="1">
    <citation type="submission" date="2020-10" db="EMBL/GenBank/DDBJ databases">
        <title>Ca. Dormibacterota MAGs.</title>
        <authorList>
            <person name="Montgomery K."/>
        </authorList>
    </citation>
    <scope>NUCLEOTIDE SEQUENCE [LARGE SCALE GENOMIC DNA]</scope>
    <source>
        <strain evidence="2">SC8811_S16_3</strain>
    </source>
</reference>
<evidence type="ECO:0000313" key="3">
    <source>
        <dbReference type="Proteomes" id="UP000620075"/>
    </source>
</evidence>
<organism evidence="2 3">
    <name type="scientific">Candidatus Dormiibacter inghamiae</name>
    <dbReference type="NCBI Taxonomy" id="3127013"/>
    <lineage>
        <taxon>Bacteria</taxon>
        <taxon>Bacillati</taxon>
        <taxon>Candidatus Dormiibacterota</taxon>
        <taxon>Candidatus Dormibacteria</taxon>
        <taxon>Candidatus Dormibacterales</taxon>
        <taxon>Candidatus Dormibacteraceae</taxon>
        <taxon>Candidatus Dormiibacter</taxon>
    </lineage>
</organism>
<keyword evidence="1" id="KW-0472">Membrane</keyword>
<keyword evidence="1" id="KW-0812">Transmembrane</keyword>
<keyword evidence="1" id="KW-1133">Transmembrane helix</keyword>
<dbReference type="AlphaFoldDB" id="A0A934NB30"/>
<feature type="transmembrane region" description="Helical" evidence="1">
    <location>
        <begin position="28"/>
        <end position="51"/>
    </location>
</feature>
<gene>
    <name evidence="2" type="ORF">JF888_02440</name>
</gene>